<proteinExistence type="predicted"/>
<feature type="domain" description="Outer membrane protein beta-barrel" evidence="2">
    <location>
        <begin position="21"/>
        <end position="190"/>
    </location>
</feature>
<sequence>MIQFFKFFSLFVILLFGFSAQAQYRSQYNYIGIHGGVSSFNILTDNFNTTPQTGFTGGFSVRGGIMNSFDMVYGIDFYSQKFGIDARETILSNTSEVDMSMLAVQVKLLGSLVLIHKHLSLELGPALQLNSKLNYDDRNENYIIDGYNTLQIKDIEEVSTINFNVIAGATAGFEHFRVFARYQYGVNNFFKPLNDETLENNEEEFKGNISMLEAGLTIYF</sequence>
<dbReference type="Proteomes" id="UP000249542">
    <property type="component" value="Unassembled WGS sequence"/>
</dbReference>
<evidence type="ECO:0000256" key="1">
    <source>
        <dbReference type="SAM" id="SignalP"/>
    </source>
</evidence>
<organism evidence="3 4">
    <name type="scientific">Mesonia algae</name>
    <dbReference type="NCBI Taxonomy" id="213248"/>
    <lineage>
        <taxon>Bacteria</taxon>
        <taxon>Pseudomonadati</taxon>
        <taxon>Bacteroidota</taxon>
        <taxon>Flavobacteriia</taxon>
        <taxon>Flavobacteriales</taxon>
        <taxon>Flavobacteriaceae</taxon>
        <taxon>Mesonia</taxon>
    </lineage>
</organism>
<protein>
    <submittedName>
        <fullName evidence="3">Outer membrane protein with beta-barrel domain</fullName>
    </submittedName>
</protein>
<keyword evidence="1" id="KW-0732">Signal</keyword>
<name>A0A2W7IZQ6_9FLAO</name>
<dbReference type="InterPro" id="IPR025665">
    <property type="entry name" value="Beta-barrel_OMP_2"/>
</dbReference>
<accession>A0A2W7IZQ6</accession>
<gene>
    <name evidence="3" type="ORF">LX95_00517</name>
</gene>
<reference evidence="3 4" key="1">
    <citation type="submission" date="2018-06" db="EMBL/GenBank/DDBJ databases">
        <title>Genomic Encyclopedia of Archaeal and Bacterial Type Strains, Phase II (KMG-II): from individual species to whole genera.</title>
        <authorList>
            <person name="Goeker M."/>
        </authorList>
    </citation>
    <scope>NUCLEOTIDE SEQUENCE [LARGE SCALE GENOMIC DNA]</scope>
    <source>
        <strain evidence="3 4">DSM 15361</strain>
    </source>
</reference>
<feature type="signal peptide" evidence="1">
    <location>
        <begin position="1"/>
        <end position="22"/>
    </location>
</feature>
<evidence type="ECO:0000313" key="4">
    <source>
        <dbReference type="Proteomes" id="UP000249542"/>
    </source>
</evidence>
<evidence type="ECO:0000313" key="3">
    <source>
        <dbReference type="EMBL" id="PZW44183.1"/>
    </source>
</evidence>
<feature type="chain" id="PRO_5015968102" evidence="1">
    <location>
        <begin position="23"/>
        <end position="220"/>
    </location>
</feature>
<dbReference type="AlphaFoldDB" id="A0A2W7IZQ6"/>
<dbReference type="Pfam" id="PF13568">
    <property type="entry name" value="OMP_b-brl_2"/>
    <property type="match status" value="1"/>
</dbReference>
<evidence type="ECO:0000259" key="2">
    <source>
        <dbReference type="Pfam" id="PF13568"/>
    </source>
</evidence>
<keyword evidence="4" id="KW-1185">Reference proteome</keyword>
<comment type="caution">
    <text evidence="3">The sequence shown here is derived from an EMBL/GenBank/DDBJ whole genome shotgun (WGS) entry which is preliminary data.</text>
</comment>
<dbReference type="RefSeq" id="WP_111539848.1">
    <property type="nucleotide sequence ID" value="NZ_QKYV01000001.1"/>
</dbReference>
<dbReference type="EMBL" id="QKYV01000001">
    <property type="protein sequence ID" value="PZW44183.1"/>
    <property type="molecule type" value="Genomic_DNA"/>
</dbReference>